<sequence>MSERSRDEFHQTNSDNPMNPPNSPGTIQTETSGSEEAQQNTYRFSPTRPRRIYRNGQSPQLQVGIRMEPHNHRNNDRLNQSPFDFYLRQRVRNNFRRRLNMGLRQDIHDPRISRRQIFPEQSAPPVISSTNIGELVFRRHQTHFNAQLDALDRFVHQN</sequence>
<dbReference type="Proteomes" id="UP000031668">
    <property type="component" value="Unassembled WGS sequence"/>
</dbReference>
<feature type="compositionally biased region" description="Polar residues" evidence="1">
    <location>
        <begin position="25"/>
        <end position="44"/>
    </location>
</feature>
<reference evidence="2 3" key="1">
    <citation type="journal article" date="2014" name="Genome Biol. Evol.">
        <title>The genome of the myxosporean Thelohanellus kitauei shows adaptations to nutrient acquisition within its fish host.</title>
        <authorList>
            <person name="Yang Y."/>
            <person name="Xiong J."/>
            <person name="Zhou Z."/>
            <person name="Huo F."/>
            <person name="Miao W."/>
            <person name="Ran C."/>
            <person name="Liu Y."/>
            <person name="Zhang J."/>
            <person name="Feng J."/>
            <person name="Wang M."/>
            <person name="Wang M."/>
            <person name="Wang L."/>
            <person name="Yao B."/>
        </authorList>
    </citation>
    <scope>NUCLEOTIDE SEQUENCE [LARGE SCALE GENOMIC DNA]</scope>
    <source>
        <strain evidence="2">Wuqing</strain>
    </source>
</reference>
<dbReference type="EMBL" id="JWZT01004947">
    <property type="protein sequence ID" value="KII62542.1"/>
    <property type="molecule type" value="Genomic_DNA"/>
</dbReference>
<feature type="region of interest" description="Disordered" evidence="1">
    <location>
        <begin position="1"/>
        <end position="56"/>
    </location>
</feature>
<protein>
    <submittedName>
        <fullName evidence="2">Uncharacterized protein</fullName>
    </submittedName>
</protein>
<feature type="compositionally biased region" description="Basic and acidic residues" evidence="1">
    <location>
        <begin position="1"/>
        <end position="10"/>
    </location>
</feature>
<keyword evidence="3" id="KW-1185">Reference proteome</keyword>
<proteinExistence type="predicted"/>
<dbReference type="AlphaFoldDB" id="A0A0C2J0F4"/>
<comment type="caution">
    <text evidence="2">The sequence shown here is derived from an EMBL/GenBank/DDBJ whole genome shotgun (WGS) entry which is preliminary data.</text>
</comment>
<organism evidence="2 3">
    <name type="scientific">Thelohanellus kitauei</name>
    <name type="common">Myxosporean</name>
    <dbReference type="NCBI Taxonomy" id="669202"/>
    <lineage>
        <taxon>Eukaryota</taxon>
        <taxon>Metazoa</taxon>
        <taxon>Cnidaria</taxon>
        <taxon>Myxozoa</taxon>
        <taxon>Myxosporea</taxon>
        <taxon>Bivalvulida</taxon>
        <taxon>Platysporina</taxon>
        <taxon>Myxobolidae</taxon>
        <taxon>Thelohanellus</taxon>
    </lineage>
</organism>
<evidence type="ECO:0000313" key="2">
    <source>
        <dbReference type="EMBL" id="KII62542.1"/>
    </source>
</evidence>
<evidence type="ECO:0000313" key="3">
    <source>
        <dbReference type="Proteomes" id="UP000031668"/>
    </source>
</evidence>
<name>A0A0C2J0F4_THEKT</name>
<accession>A0A0C2J0F4</accession>
<evidence type="ECO:0000256" key="1">
    <source>
        <dbReference type="SAM" id="MobiDB-lite"/>
    </source>
</evidence>
<gene>
    <name evidence="2" type="ORF">RF11_08026</name>
</gene>